<sequence length="233" mass="27059">MALRNQPYLPLYVDDYLTDEKLNMCSAASQGVYIKILCIFHKSENYGGILLRQRDKQKDKQIFNFAYRFAKLLPFTYDEILPALNELIEEKVIEIDGDLIFQKRMIHDNKISLIRSESGKIGGNKTGSKFALAKNEANSVNVNESVIKKDKKSLEYLEGNIDNFRIDEFSNIDIDKEYKKFRDYLKSKGKQYKDYSAGFRNWLRSDFVPKIPERKPIPFGFGCEPSDKKGFGF</sequence>
<protein>
    <submittedName>
        <fullName evidence="1">Uncharacterized protein</fullName>
    </submittedName>
</protein>
<name>A0A6M3LDD3_9ZZZZ</name>
<gene>
    <name evidence="1" type="ORF">MM415B04729_0008</name>
</gene>
<organism evidence="1">
    <name type="scientific">viral metagenome</name>
    <dbReference type="NCBI Taxonomy" id="1070528"/>
    <lineage>
        <taxon>unclassified sequences</taxon>
        <taxon>metagenomes</taxon>
        <taxon>organismal metagenomes</taxon>
    </lineage>
</organism>
<evidence type="ECO:0000313" key="1">
    <source>
        <dbReference type="EMBL" id="QJA92349.1"/>
    </source>
</evidence>
<accession>A0A6M3LDD3</accession>
<dbReference type="AlphaFoldDB" id="A0A6M3LDD3"/>
<dbReference type="EMBL" id="MT143059">
    <property type="protein sequence ID" value="QJA92349.1"/>
    <property type="molecule type" value="Genomic_DNA"/>
</dbReference>
<proteinExistence type="predicted"/>
<reference evidence="1" key="1">
    <citation type="submission" date="2020-03" db="EMBL/GenBank/DDBJ databases">
        <title>The deep terrestrial virosphere.</title>
        <authorList>
            <person name="Holmfeldt K."/>
            <person name="Nilsson E."/>
            <person name="Simone D."/>
            <person name="Lopez-Fernandez M."/>
            <person name="Wu X."/>
            <person name="de Brujin I."/>
            <person name="Lundin D."/>
            <person name="Andersson A."/>
            <person name="Bertilsson S."/>
            <person name="Dopson M."/>
        </authorList>
    </citation>
    <scope>NUCLEOTIDE SEQUENCE</scope>
    <source>
        <strain evidence="1">MM415B04729</strain>
    </source>
</reference>